<dbReference type="Gene3D" id="2.60.40.10">
    <property type="entry name" value="Immunoglobulins"/>
    <property type="match status" value="2"/>
</dbReference>
<evidence type="ECO:0000313" key="3">
    <source>
        <dbReference type="Proteomes" id="UP000218164"/>
    </source>
</evidence>
<proteinExistence type="predicted"/>
<dbReference type="InterPro" id="IPR011042">
    <property type="entry name" value="6-blade_b-propeller_TolB-like"/>
</dbReference>
<sequence length="310" mass="34891">MGGNYWANPNGTGFSETCTDSNGDWICDSPYNVNKSDFDFLPLASISRMQNLPVANFSTNTTQGLAPLAVQFTDLSQHAIAWNWDFDNDWISDSTEKDPVYEYIIPGNYTVNLTVSNANGKASKTKKIIVHEAEVLSTANFNVNITSGQAPLSVLFTDLSQNVGKRTWDFNNDGIIDSINKTSVYKYEFPGTYIVNLTVSNSKGSFSKLFSITTSPVRRVDGEYVLTEYKITYKIGHQLAIYGDRIVWTDSRNGNSDIYMYDLSTHNETQITTRESYDFSPDIYGDRIVWNDYRNGNGDIYMYPAFGRST</sequence>
<protein>
    <recommendedName>
        <fullName evidence="1">PKD domain-containing protein</fullName>
    </recommendedName>
</protein>
<dbReference type="SMART" id="SM00089">
    <property type="entry name" value="PKD"/>
    <property type="match status" value="2"/>
</dbReference>
<dbReference type="PANTHER" id="PTHR36842:SF1">
    <property type="entry name" value="PROTEIN TOLB"/>
    <property type="match status" value="1"/>
</dbReference>
<dbReference type="PROSITE" id="PS50093">
    <property type="entry name" value="PKD"/>
    <property type="match status" value="2"/>
</dbReference>
<dbReference type="Gene3D" id="2.120.10.30">
    <property type="entry name" value="TolB, C-terminal domain"/>
    <property type="match status" value="1"/>
</dbReference>
<organism evidence="2 3">
    <name type="scientific">Methanosarcina spelaei</name>
    <dbReference type="NCBI Taxonomy" id="1036679"/>
    <lineage>
        <taxon>Archaea</taxon>
        <taxon>Methanobacteriati</taxon>
        <taxon>Methanobacteriota</taxon>
        <taxon>Stenosarchaea group</taxon>
        <taxon>Methanomicrobia</taxon>
        <taxon>Methanosarcinales</taxon>
        <taxon>Methanosarcinaceae</taxon>
        <taxon>Methanosarcina</taxon>
    </lineage>
</organism>
<accession>A0A2A2HYH6</accession>
<keyword evidence="3" id="KW-1185">Reference proteome</keyword>
<dbReference type="EMBL" id="LMVP01000012">
    <property type="protein sequence ID" value="PAV14366.1"/>
    <property type="molecule type" value="Genomic_DNA"/>
</dbReference>
<evidence type="ECO:0000259" key="1">
    <source>
        <dbReference type="PROSITE" id="PS50093"/>
    </source>
</evidence>
<dbReference type="SUPFAM" id="SSF69304">
    <property type="entry name" value="Tricorn protease N-terminal domain"/>
    <property type="match status" value="1"/>
</dbReference>
<comment type="caution">
    <text evidence="2">The sequence shown here is derived from an EMBL/GenBank/DDBJ whole genome shotgun (WGS) entry which is preliminary data.</text>
</comment>
<dbReference type="AlphaFoldDB" id="A0A2A2HYH6"/>
<dbReference type="Pfam" id="PF18911">
    <property type="entry name" value="PKD_4"/>
    <property type="match status" value="2"/>
</dbReference>
<dbReference type="InterPro" id="IPR022409">
    <property type="entry name" value="PKD/Chitinase_dom"/>
</dbReference>
<feature type="domain" description="PKD" evidence="1">
    <location>
        <begin position="80"/>
        <end position="130"/>
    </location>
</feature>
<dbReference type="InterPro" id="IPR027618">
    <property type="entry name" value="Beta_prop_Msarc"/>
</dbReference>
<dbReference type="Proteomes" id="UP000218164">
    <property type="component" value="Unassembled WGS sequence"/>
</dbReference>
<feature type="domain" description="PKD" evidence="1">
    <location>
        <begin position="167"/>
        <end position="207"/>
    </location>
</feature>
<dbReference type="FunFam" id="2.60.40.10:FF:000270">
    <property type="entry name" value="Cell surface protein"/>
    <property type="match status" value="1"/>
</dbReference>
<dbReference type="SUPFAM" id="SSF49299">
    <property type="entry name" value="PKD domain"/>
    <property type="match status" value="2"/>
</dbReference>
<gene>
    <name evidence="2" type="ORF">ASJ81_14180</name>
</gene>
<dbReference type="CDD" id="cd00146">
    <property type="entry name" value="PKD"/>
    <property type="match status" value="2"/>
</dbReference>
<reference evidence="2 3" key="1">
    <citation type="journal article" date="2017" name="BMC Genomics">
        <title>Genomic analysis of methanogenic archaea reveals a shift towards energy conservation.</title>
        <authorList>
            <person name="Gilmore S.P."/>
            <person name="Henske J.K."/>
            <person name="Sexton J.A."/>
            <person name="Solomon K.V."/>
            <person name="Seppala S."/>
            <person name="Yoo J.I."/>
            <person name="Huyett L.M."/>
            <person name="Pressman A."/>
            <person name="Cogan J.Z."/>
            <person name="Kivenson V."/>
            <person name="Peng X."/>
            <person name="Tan Y."/>
            <person name="Valentine D.L."/>
            <person name="O'Malley M.A."/>
        </authorList>
    </citation>
    <scope>NUCLEOTIDE SEQUENCE [LARGE SCALE GENOMIC DNA]</scope>
    <source>
        <strain evidence="2 3">MC-15</strain>
    </source>
</reference>
<evidence type="ECO:0000313" key="2">
    <source>
        <dbReference type="EMBL" id="PAV14366.1"/>
    </source>
</evidence>
<name>A0A2A2HYH6_9EURY</name>
<dbReference type="PANTHER" id="PTHR36842">
    <property type="entry name" value="PROTEIN TOLB HOMOLOG"/>
    <property type="match status" value="1"/>
</dbReference>
<dbReference type="InterPro" id="IPR013783">
    <property type="entry name" value="Ig-like_fold"/>
</dbReference>
<dbReference type="InterPro" id="IPR000601">
    <property type="entry name" value="PKD_dom"/>
</dbReference>
<dbReference type="InterPro" id="IPR035986">
    <property type="entry name" value="PKD_dom_sf"/>
</dbReference>
<dbReference type="NCBIfam" id="TIGR04275">
    <property type="entry name" value="beta_prop_Msarc"/>
    <property type="match status" value="2"/>
</dbReference>